<evidence type="ECO:0000313" key="2">
    <source>
        <dbReference type="EMBL" id="MDR6226725.1"/>
    </source>
</evidence>
<accession>A0ABU1IPM1</accession>
<feature type="transmembrane region" description="Helical" evidence="1">
    <location>
        <begin position="40"/>
        <end position="69"/>
    </location>
</feature>
<evidence type="ECO:0000256" key="1">
    <source>
        <dbReference type="SAM" id="Phobius"/>
    </source>
</evidence>
<reference evidence="2 3" key="1">
    <citation type="submission" date="2023-07" db="EMBL/GenBank/DDBJ databases">
        <title>Genomic Encyclopedia of Type Strains, Phase IV (KMG-IV): sequencing the most valuable type-strain genomes for metagenomic binning, comparative biology and taxonomic classification.</title>
        <authorList>
            <person name="Goeker M."/>
        </authorList>
    </citation>
    <scope>NUCLEOTIDE SEQUENCE [LARGE SCALE GENOMIC DNA]</scope>
    <source>
        <strain evidence="2 3">DSM 45903</strain>
    </source>
</reference>
<gene>
    <name evidence="2" type="ORF">JOE21_002735</name>
</gene>
<protein>
    <submittedName>
        <fullName evidence="2">Uncharacterized protein</fullName>
    </submittedName>
</protein>
<organism evidence="2 3">
    <name type="scientific">Desmospora profundinema</name>
    <dbReference type="NCBI Taxonomy" id="1571184"/>
    <lineage>
        <taxon>Bacteria</taxon>
        <taxon>Bacillati</taxon>
        <taxon>Bacillota</taxon>
        <taxon>Bacilli</taxon>
        <taxon>Bacillales</taxon>
        <taxon>Thermoactinomycetaceae</taxon>
        <taxon>Desmospora</taxon>
    </lineage>
</organism>
<feature type="transmembrane region" description="Helical" evidence="1">
    <location>
        <begin position="7"/>
        <end position="28"/>
    </location>
</feature>
<name>A0ABU1IPM1_9BACL</name>
<dbReference type="Proteomes" id="UP001185012">
    <property type="component" value="Unassembled WGS sequence"/>
</dbReference>
<evidence type="ECO:0000313" key="3">
    <source>
        <dbReference type="Proteomes" id="UP001185012"/>
    </source>
</evidence>
<keyword evidence="3" id="KW-1185">Reference proteome</keyword>
<proteinExistence type="predicted"/>
<comment type="caution">
    <text evidence="2">The sequence shown here is derived from an EMBL/GenBank/DDBJ whole genome shotgun (WGS) entry which is preliminary data.</text>
</comment>
<keyword evidence="1" id="KW-0472">Membrane</keyword>
<dbReference type="RefSeq" id="WP_309867033.1">
    <property type="nucleotide sequence ID" value="NZ_JAVDQG010000006.1"/>
</dbReference>
<feature type="transmembrane region" description="Helical" evidence="1">
    <location>
        <begin position="81"/>
        <end position="100"/>
    </location>
</feature>
<keyword evidence="1" id="KW-1133">Transmembrane helix</keyword>
<feature type="transmembrane region" description="Helical" evidence="1">
    <location>
        <begin position="106"/>
        <end position="124"/>
    </location>
</feature>
<dbReference type="EMBL" id="JAVDQG010000006">
    <property type="protein sequence ID" value="MDR6226725.1"/>
    <property type="molecule type" value="Genomic_DNA"/>
</dbReference>
<sequence>MIKPVIRISLLSFGGGVAAQWLIFALYLSSVMGQMDGTLWLLLVLYLSSETLLLSALLFFGCGVPLYSVVLQSVRKDQPGVYPLLTVLICLAMGIGVYWWNGTFDWRFFALLLPAAFFFGGLWWNRFVVDREAVFS</sequence>
<keyword evidence="1" id="KW-0812">Transmembrane</keyword>